<reference evidence="1 2" key="1">
    <citation type="submission" date="2014-04" db="EMBL/GenBank/DDBJ databases">
        <authorList>
            <consortium name="DOE Joint Genome Institute"/>
            <person name="Kuo A."/>
            <person name="Gay G."/>
            <person name="Dore J."/>
            <person name="Kohler A."/>
            <person name="Nagy L.G."/>
            <person name="Floudas D."/>
            <person name="Copeland A."/>
            <person name="Barry K.W."/>
            <person name="Cichocki N."/>
            <person name="Veneault-Fourrey C."/>
            <person name="LaButti K."/>
            <person name="Lindquist E.A."/>
            <person name="Lipzen A."/>
            <person name="Lundell T."/>
            <person name="Morin E."/>
            <person name="Murat C."/>
            <person name="Sun H."/>
            <person name="Tunlid A."/>
            <person name="Henrissat B."/>
            <person name="Grigoriev I.V."/>
            <person name="Hibbett D.S."/>
            <person name="Martin F."/>
            <person name="Nordberg H.P."/>
            <person name="Cantor M.N."/>
            <person name="Hua S.X."/>
        </authorList>
    </citation>
    <scope>NUCLEOTIDE SEQUENCE [LARGE SCALE GENOMIC DNA]</scope>
    <source>
        <strain evidence="2">h7</strain>
    </source>
</reference>
<protein>
    <submittedName>
        <fullName evidence="1">Uncharacterized protein</fullName>
    </submittedName>
</protein>
<dbReference type="HOGENOM" id="CLU_2831457_0_0_1"/>
<dbReference type="EMBL" id="KN831785">
    <property type="protein sequence ID" value="KIM39450.1"/>
    <property type="molecule type" value="Genomic_DNA"/>
</dbReference>
<keyword evidence="2" id="KW-1185">Reference proteome</keyword>
<accession>A0A0C3BRX1</accession>
<evidence type="ECO:0000313" key="1">
    <source>
        <dbReference type="EMBL" id="KIM39450.1"/>
    </source>
</evidence>
<name>A0A0C3BRX1_HEBCY</name>
<evidence type="ECO:0000313" key="2">
    <source>
        <dbReference type="Proteomes" id="UP000053424"/>
    </source>
</evidence>
<reference evidence="2" key="2">
    <citation type="submission" date="2015-01" db="EMBL/GenBank/DDBJ databases">
        <title>Evolutionary Origins and Diversification of the Mycorrhizal Mutualists.</title>
        <authorList>
            <consortium name="DOE Joint Genome Institute"/>
            <consortium name="Mycorrhizal Genomics Consortium"/>
            <person name="Kohler A."/>
            <person name="Kuo A."/>
            <person name="Nagy L.G."/>
            <person name="Floudas D."/>
            <person name="Copeland A."/>
            <person name="Barry K.W."/>
            <person name="Cichocki N."/>
            <person name="Veneault-Fourrey C."/>
            <person name="LaButti K."/>
            <person name="Lindquist E.A."/>
            <person name="Lipzen A."/>
            <person name="Lundell T."/>
            <person name="Morin E."/>
            <person name="Murat C."/>
            <person name="Riley R."/>
            <person name="Ohm R."/>
            <person name="Sun H."/>
            <person name="Tunlid A."/>
            <person name="Henrissat B."/>
            <person name="Grigoriev I.V."/>
            <person name="Hibbett D.S."/>
            <person name="Martin F."/>
        </authorList>
    </citation>
    <scope>NUCLEOTIDE SEQUENCE [LARGE SCALE GENOMIC DNA]</scope>
    <source>
        <strain evidence="2">h7</strain>
    </source>
</reference>
<dbReference type="Proteomes" id="UP000053424">
    <property type="component" value="Unassembled WGS sequence"/>
</dbReference>
<dbReference type="AlphaFoldDB" id="A0A0C3BRX1"/>
<sequence length="66" mass="7383">MAALTTYTLQDGRSSSYVAWEWLRKSSGSPPHAKIPQGLVEQHAQNRLKLKISWVKVETDPSTCAK</sequence>
<gene>
    <name evidence="1" type="ORF">M413DRAFT_446953</name>
</gene>
<organism evidence="1 2">
    <name type="scientific">Hebeloma cylindrosporum</name>
    <dbReference type="NCBI Taxonomy" id="76867"/>
    <lineage>
        <taxon>Eukaryota</taxon>
        <taxon>Fungi</taxon>
        <taxon>Dikarya</taxon>
        <taxon>Basidiomycota</taxon>
        <taxon>Agaricomycotina</taxon>
        <taxon>Agaricomycetes</taxon>
        <taxon>Agaricomycetidae</taxon>
        <taxon>Agaricales</taxon>
        <taxon>Agaricineae</taxon>
        <taxon>Hymenogastraceae</taxon>
        <taxon>Hebeloma</taxon>
    </lineage>
</organism>
<proteinExistence type="predicted"/>